<dbReference type="Proteomes" id="UP000306229">
    <property type="component" value="Chromosome"/>
</dbReference>
<dbReference type="GO" id="GO:0046872">
    <property type="term" value="F:metal ion binding"/>
    <property type="evidence" value="ECO:0007669"/>
    <property type="project" value="UniProtKB-KW"/>
</dbReference>
<sequence length="195" mass="21935">MSNSKSKTPNFKLPTSSFPLLTSNIKLFITDIDGVWTDGGMYYDTTGNEWKKFNTSDSAGVLFLRLLEIPTAIITGENTQIVQRRADKLKIEDCFLGIKDKVNVAEKLLKKYKLEWSEVAYIGDDINDIKLLRKVGLSACPDNAPDYIKSEVTVVLAKNGGEGVFREFVEKYLGDKKLLTKAIDLFLQDKSKLNQ</sequence>
<name>A0A5B7TRD7_9FLAO</name>
<evidence type="ECO:0000256" key="7">
    <source>
        <dbReference type="PIRSR" id="PIRSR006118-2"/>
    </source>
</evidence>
<keyword evidence="4 7" id="KW-0479">Metal-binding</keyword>
<dbReference type="GO" id="GO:0016788">
    <property type="term" value="F:hydrolase activity, acting on ester bonds"/>
    <property type="evidence" value="ECO:0007669"/>
    <property type="project" value="InterPro"/>
</dbReference>
<dbReference type="SFLD" id="SFLDS00003">
    <property type="entry name" value="Haloacid_Dehalogenase"/>
    <property type="match status" value="1"/>
</dbReference>
<dbReference type="PANTHER" id="PTHR21485:SF3">
    <property type="entry name" value="N-ACYLNEURAMINATE CYTIDYLYLTRANSFERASE"/>
    <property type="match status" value="1"/>
</dbReference>
<evidence type="ECO:0000256" key="5">
    <source>
        <dbReference type="ARBA" id="ARBA00022801"/>
    </source>
</evidence>
<dbReference type="Pfam" id="PF08282">
    <property type="entry name" value="Hydrolase_3"/>
    <property type="match status" value="1"/>
</dbReference>
<protein>
    <submittedName>
        <fullName evidence="8">HAD-IIIA family hydrolase</fullName>
    </submittedName>
</protein>
<dbReference type="NCBIfam" id="TIGR01670">
    <property type="entry name" value="KdsC-phosphatas"/>
    <property type="match status" value="1"/>
</dbReference>
<dbReference type="InterPro" id="IPR050793">
    <property type="entry name" value="CMP-NeuNAc_synthase"/>
</dbReference>
<dbReference type="SUPFAM" id="SSF56784">
    <property type="entry name" value="HAD-like"/>
    <property type="match status" value="1"/>
</dbReference>
<proteinExistence type="inferred from homology"/>
<dbReference type="OrthoDB" id="9805604at2"/>
<keyword evidence="5 8" id="KW-0378">Hydrolase</keyword>
<keyword evidence="6 7" id="KW-0460">Magnesium</keyword>
<feature type="binding site" evidence="7">
    <location>
        <position position="33"/>
    </location>
    <ligand>
        <name>substrate</name>
    </ligand>
</feature>
<dbReference type="Gene3D" id="3.40.50.1000">
    <property type="entry name" value="HAD superfamily/HAD-like"/>
    <property type="match status" value="1"/>
</dbReference>
<dbReference type="InterPro" id="IPR036412">
    <property type="entry name" value="HAD-like_sf"/>
</dbReference>
<evidence type="ECO:0000256" key="2">
    <source>
        <dbReference type="ARBA" id="ARBA00005893"/>
    </source>
</evidence>
<dbReference type="RefSeq" id="WP_138949692.1">
    <property type="nucleotide sequence ID" value="NZ_CP040749.1"/>
</dbReference>
<dbReference type="InterPro" id="IPR010023">
    <property type="entry name" value="KdsC_fam"/>
</dbReference>
<accession>A0A5B7TRD7</accession>
<reference evidence="8 9" key="1">
    <citation type="submission" date="2019-05" db="EMBL/GenBank/DDBJ databases">
        <title>Algicella ahnfeltiae gen. nov., sp. nov., a novel marine bacterium of the family Flavobacteriaceae isolated from a red alga.</title>
        <authorList>
            <person name="Nedashkovskaya O.I."/>
            <person name="Kukhlevskiy A.D."/>
            <person name="Kim S.-G."/>
            <person name="Zhukova N.V."/>
            <person name="Mikhailov V.V."/>
        </authorList>
    </citation>
    <scope>NUCLEOTIDE SEQUENCE [LARGE SCALE GENOMIC DNA]</scope>
    <source>
        <strain evidence="8 9">10Alg115</strain>
    </source>
</reference>
<evidence type="ECO:0000256" key="6">
    <source>
        <dbReference type="ARBA" id="ARBA00022842"/>
    </source>
</evidence>
<evidence type="ECO:0000256" key="1">
    <source>
        <dbReference type="ARBA" id="ARBA00001946"/>
    </source>
</evidence>
<gene>
    <name evidence="8" type="ORF">FF125_10320</name>
</gene>
<dbReference type="GO" id="GO:0008781">
    <property type="term" value="F:N-acylneuraminate cytidylyltransferase activity"/>
    <property type="evidence" value="ECO:0007669"/>
    <property type="project" value="TreeGrafter"/>
</dbReference>
<dbReference type="PIRSF" id="PIRSF006118">
    <property type="entry name" value="KDO8-P_Ptase"/>
    <property type="match status" value="1"/>
</dbReference>
<comment type="subunit">
    <text evidence="3">Homotetramer.</text>
</comment>
<evidence type="ECO:0000256" key="3">
    <source>
        <dbReference type="ARBA" id="ARBA00011881"/>
    </source>
</evidence>
<comment type="similarity">
    <text evidence="2">Belongs to the KdsC family.</text>
</comment>
<dbReference type="KEGG" id="fbe:FF125_10320"/>
<dbReference type="AlphaFoldDB" id="A0A5B7TRD7"/>
<dbReference type="PANTHER" id="PTHR21485">
    <property type="entry name" value="HAD SUPERFAMILY MEMBERS CMAS AND KDSC"/>
    <property type="match status" value="1"/>
</dbReference>
<feature type="binding site" evidence="7">
    <location>
        <position position="124"/>
    </location>
    <ligand>
        <name>Mg(2+)</name>
        <dbReference type="ChEBI" id="CHEBI:18420"/>
    </ligand>
</feature>
<evidence type="ECO:0000256" key="4">
    <source>
        <dbReference type="ARBA" id="ARBA00022723"/>
    </source>
</evidence>
<dbReference type="EMBL" id="CP040749">
    <property type="protein sequence ID" value="QCX38808.1"/>
    <property type="molecule type" value="Genomic_DNA"/>
</dbReference>
<dbReference type="CDD" id="cd01630">
    <property type="entry name" value="HAD_KDO-like"/>
    <property type="match status" value="1"/>
</dbReference>
<evidence type="ECO:0000313" key="8">
    <source>
        <dbReference type="EMBL" id="QCX38808.1"/>
    </source>
</evidence>
<dbReference type="FunFam" id="3.40.50.1000:FF:000029">
    <property type="entry name" value="3-deoxy-D-manno-octulosonate 8-phosphate phosphatase KdsC"/>
    <property type="match status" value="1"/>
</dbReference>
<evidence type="ECO:0000313" key="9">
    <source>
        <dbReference type="Proteomes" id="UP000306229"/>
    </source>
</evidence>
<keyword evidence="9" id="KW-1185">Reference proteome</keyword>
<dbReference type="InterPro" id="IPR023214">
    <property type="entry name" value="HAD_sf"/>
</dbReference>
<dbReference type="SFLD" id="SFLDG01136">
    <property type="entry name" value="C1.6:_Phosphoserine_Phosphatas"/>
    <property type="match status" value="1"/>
</dbReference>
<comment type="cofactor">
    <cofactor evidence="1 7">
        <name>Mg(2+)</name>
        <dbReference type="ChEBI" id="CHEBI:18420"/>
    </cofactor>
</comment>
<feature type="binding site" evidence="7">
    <location>
        <position position="31"/>
    </location>
    <ligand>
        <name>Mg(2+)</name>
        <dbReference type="ChEBI" id="CHEBI:18420"/>
    </ligand>
</feature>
<dbReference type="SFLD" id="SFLDG01138">
    <property type="entry name" value="C1.6.2:_Deoxy-d-mannose-octulo"/>
    <property type="match status" value="1"/>
</dbReference>
<organism evidence="8 9">
    <name type="scientific">Aureibaculum algae</name>
    <dbReference type="NCBI Taxonomy" id="2584122"/>
    <lineage>
        <taxon>Bacteria</taxon>
        <taxon>Pseudomonadati</taxon>
        <taxon>Bacteroidota</taxon>
        <taxon>Flavobacteriia</taxon>
        <taxon>Flavobacteriales</taxon>
        <taxon>Flavobacteriaceae</taxon>
        <taxon>Aureibaculum</taxon>
    </lineage>
</organism>